<dbReference type="PROSITE" id="PS01275">
    <property type="entry name" value="EFP"/>
    <property type="match status" value="1"/>
</dbReference>
<dbReference type="PANTHER" id="PTHR30053">
    <property type="entry name" value="ELONGATION FACTOR P"/>
    <property type="match status" value="1"/>
</dbReference>
<dbReference type="HAMAP" id="MF_00141">
    <property type="entry name" value="EF_P"/>
    <property type="match status" value="1"/>
</dbReference>
<gene>
    <name evidence="9" type="ORF">METZ01_LOCUS22156</name>
</gene>
<keyword evidence="5" id="KW-0251">Elongation factor</keyword>
<evidence type="ECO:0000256" key="5">
    <source>
        <dbReference type="ARBA" id="ARBA00022768"/>
    </source>
</evidence>
<evidence type="ECO:0000256" key="2">
    <source>
        <dbReference type="ARBA" id="ARBA00004815"/>
    </source>
</evidence>
<dbReference type="AlphaFoldDB" id="A0A381PQJ3"/>
<dbReference type="Gene3D" id="2.30.30.30">
    <property type="match status" value="1"/>
</dbReference>
<feature type="domain" description="Elongation factor P C-terminal" evidence="7">
    <location>
        <begin position="131"/>
        <end position="186"/>
    </location>
</feature>
<organism evidence="9">
    <name type="scientific">marine metagenome</name>
    <dbReference type="NCBI Taxonomy" id="408172"/>
    <lineage>
        <taxon>unclassified sequences</taxon>
        <taxon>metagenomes</taxon>
        <taxon>ecological metagenomes</taxon>
    </lineage>
</organism>
<dbReference type="InterPro" id="IPR013185">
    <property type="entry name" value="Transl_elong_KOW-like"/>
</dbReference>
<dbReference type="InterPro" id="IPR012340">
    <property type="entry name" value="NA-bd_OB-fold"/>
</dbReference>
<dbReference type="UniPathway" id="UPA00345"/>
<dbReference type="SUPFAM" id="SSF50249">
    <property type="entry name" value="Nucleic acid-binding proteins"/>
    <property type="match status" value="2"/>
</dbReference>
<evidence type="ECO:0000256" key="4">
    <source>
        <dbReference type="ARBA" id="ARBA00022490"/>
    </source>
</evidence>
<protein>
    <recommendedName>
        <fullName evidence="10">Translation elongation factor P/YeiP central domain-containing protein</fullName>
    </recommendedName>
</protein>
<keyword evidence="6" id="KW-0648">Protein biosynthesis</keyword>
<evidence type="ECO:0000256" key="3">
    <source>
        <dbReference type="ARBA" id="ARBA00009479"/>
    </source>
</evidence>
<dbReference type="FunFam" id="2.40.50.140:FF:000004">
    <property type="entry name" value="Elongation factor P"/>
    <property type="match status" value="1"/>
</dbReference>
<evidence type="ECO:0000256" key="1">
    <source>
        <dbReference type="ARBA" id="ARBA00004496"/>
    </source>
</evidence>
<name>A0A381PQJ3_9ZZZZ</name>
<dbReference type="SMART" id="SM01185">
    <property type="entry name" value="EFP"/>
    <property type="match status" value="1"/>
</dbReference>
<dbReference type="Pfam" id="PF09285">
    <property type="entry name" value="Elong-fact-P_C"/>
    <property type="match status" value="1"/>
</dbReference>
<dbReference type="NCBIfam" id="NF001810">
    <property type="entry name" value="PRK00529.1"/>
    <property type="match status" value="1"/>
</dbReference>
<dbReference type="SUPFAM" id="SSF50104">
    <property type="entry name" value="Translation proteins SH3-like domain"/>
    <property type="match status" value="1"/>
</dbReference>
<dbReference type="InterPro" id="IPR015365">
    <property type="entry name" value="Elong-fact-P_C"/>
</dbReference>
<dbReference type="Pfam" id="PF08207">
    <property type="entry name" value="EFP_N"/>
    <property type="match status" value="1"/>
</dbReference>
<dbReference type="PANTHER" id="PTHR30053:SF12">
    <property type="entry name" value="ELONGATION FACTOR P (EF-P) FAMILY PROTEIN"/>
    <property type="match status" value="1"/>
</dbReference>
<dbReference type="FunFam" id="2.40.50.140:FF:000009">
    <property type="entry name" value="Elongation factor P"/>
    <property type="match status" value="1"/>
</dbReference>
<comment type="subcellular location">
    <subcellularLocation>
        <location evidence="1">Cytoplasm</location>
    </subcellularLocation>
</comment>
<dbReference type="InterPro" id="IPR013852">
    <property type="entry name" value="Transl_elong_P/YeiP_CS"/>
</dbReference>
<dbReference type="InterPro" id="IPR001059">
    <property type="entry name" value="Transl_elong_P/YeiP_cen"/>
</dbReference>
<accession>A0A381PQJ3</accession>
<evidence type="ECO:0000259" key="7">
    <source>
        <dbReference type="SMART" id="SM00841"/>
    </source>
</evidence>
<dbReference type="GO" id="GO:0005829">
    <property type="term" value="C:cytosol"/>
    <property type="evidence" value="ECO:0007669"/>
    <property type="project" value="UniProtKB-ARBA"/>
</dbReference>
<comment type="similarity">
    <text evidence="3">Belongs to the elongation factor P family.</text>
</comment>
<dbReference type="NCBIfam" id="TIGR00038">
    <property type="entry name" value="efp"/>
    <property type="match status" value="1"/>
</dbReference>
<dbReference type="InterPro" id="IPR020599">
    <property type="entry name" value="Transl_elong_fac_P/YeiP"/>
</dbReference>
<keyword evidence="4" id="KW-0963">Cytoplasm</keyword>
<evidence type="ECO:0000256" key="6">
    <source>
        <dbReference type="ARBA" id="ARBA00022917"/>
    </source>
</evidence>
<dbReference type="GO" id="GO:0043043">
    <property type="term" value="P:peptide biosynthetic process"/>
    <property type="evidence" value="ECO:0007669"/>
    <property type="project" value="InterPro"/>
</dbReference>
<feature type="domain" description="Translation elongation factor P/YeiP central" evidence="8">
    <location>
        <begin position="69"/>
        <end position="123"/>
    </location>
</feature>
<evidence type="ECO:0000259" key="8">
    <source>
        <dbReference type="SMART" id="SM01185"/>
    </source>
</evidence>
<dbReference type="CDD" id="cd04470">
    <property type="entry name" value="S1_EF-P_repeat_1"/>
    <property type="match status" value="1"/>
</dbReference>
<reference evidence="9" key="1">
    <citation type="submission" date="2018-05" db="EMBL/GenBank/DDBJ databases">
        <authorList>
            <person name="Lanie J.A."/>
            <person name="Ng W.-L."/>
            <person name="Kazmierczak K.M."/>
            <person name="Andrzejewski T.M."/>
            <person name="Davidsen T.M."/>
            <person name="Wayne K.J."/>
            <person name="Tettelin H."/>
            <person name="Glass J.I."/>
            <person name="Rusch D."/>
            <person name="Podicherti R."/>
            <person name="Tsui H.-C.T."/>
            <person name="Winkler M.E."/>
        </authorList>
    </citation>
    <scope>NUCLEOTIDE SEQUENCE</scope>
</reference>
<dbReference type="InterPro" id="IPR014722">
    <property type="entry name" value="Rib_uL2_dom2"/>
</dbReference>
<dbReference type="InterPro" id="IPR011768">
    <property type="entry name" value="Transl_elongation_fac_P"/>
</dbReference>
<dbReference type="EMBL" id="UINC01001059">
    <property type="protein sequence ID" value="SUZ69302.1"/>
    <property type="molecule type" value="Genomic_DNA"/>
</dbReference>
<evidence type="ECO:0000313" key="9">
    <source>
        <dbReference type="EMBL" id="SUZ69302.1"/>
    </source>
</evidence>
<dbReference type="InterPro" id="IPR008991">
    <property type="entry name" value="Translation_prot_SH3-like_sf"/>
</dbReference>
<dbReference type="GO" id="GO:0003746">
    <property type="term" value="F:translation elongation factor activity"/>
    <property type="evidence" value="ECO:0007669"/>
    <property type="project" value="UniProtKB-KW"/>
</dbReference>
<comment type="pathway">
    <text evidence="2">Protein biosynthesis; polypeptide chain elongation.</text>
</comment>
<dbReference type="CDD" id="cd05794">
    <property type="entry name" value="S1_EF-P_repeat_2"/>
    <property type="match status" value="1"/>
</dbReference>
<evidence type="ECO:0008006" key="10">
    <source>
        <dbReference type="Google" id="ProtNLM"/>
    </source>
</evidence>
<proteinExistence type="inferred from homology"/>
<dbReference type="FunFam" id="2.30.30.30:FF:000003">
    <property type="entry name" value="Elongation factor P"/>
    <property type="match status" value="1"/>
</dbReference>
<dbReference type="Pfam" id="PF01132">
    <property type="entry name" value="EFP"/>
    <property type="match status" value="1"/>
</dbReference>
<dbReference type="Gene3D" id="2.40.50.140">
    <property type="entry name" value="Nucleic acid-binding proteins"/>
    <property type="match status" value="2"/>
</dbReference>
<dbReference type="PIRSF" id="PIRSF005901">
    <property type="entry name" value="EF-P"/>
    <property type="match status" value="1"/>
</dbReference>
<dbReference type="SMART" id="SM00841">
    <property type="entry name" value="Elong-fact-P_C"/>
    <property type="match status" value="1"/>
</dbReference>
<sequence>MVSYSTSDFKPGLKILIDDEPCEIIEEEFVKPGKGQAFSKVKFRNLLTQRTGEKTCKVGESLESADVNEVEMQYLYSEGTDRCFMNQESYDQVLVSENLIGDNKNWLTEEDICQVLLWNDAPISIIPPNFVDLKITKTDPGVKGDTASGGNKPATLATGAVIKVPLFVSEGDVVTVDTRSGEYQGRK</sequence>